<proteinExistence type="predicted"/>
<dbReference type="RefSeq" id="WP_045496981.1">
    <property type="nucleotide sequence ID" value="NZ_JYGJ01000001.1"/>
</dbReference>
<sequence>MTNELNKEIFTSMVELLTEDSSVRSAIETCLASPWDYFDENIDRYDDRGIEDDESEDTIVWIGIADELIESGNAIELDWKAELEDFTYFMKELADQKNLPLQDECLDEDGDIPSWCKVLDEKWEEAGFCVGAMDIDSDSYVMFICSRETLTELTQLGQKVGFRFDFAKNM</sequence>
<evidence type="ECO:0000313" key="3">
    <source>
        <dbReference type="Proteomes" id="UP000282617"/>
    </source>
</evidence>
<dbReference type="AlphaFoldDB" id="A0A0F2CTK5"/>
<dbReference type="EMBL" id="RJNA01000012">
    <property type="protein sequence ID" value="RSI42515.1"/>
    <property type="molecule type" value="Genomic_DNA"/>
</dbReference>
<comment type="caution">
    <text evidence="2">The sequence shown here is derived from an EMBL/GenBank/DDBJ whole genome shotgun (WGS) entry which is preliminary data.</text>
</comment>
<reference evidence="2 3" key="1">
    <citation type="submission" date="2018-11" db="EMBL/GenBank/DDBJ databases">
        <title>Species Designations Belie Phenotypic and Genotypic Heterogeneity in Oral Streptococci.</title>
        <authorList>
            <person name="Velsko I."/>
        </authorList>
    </citation>
    <scope>NUCLEOTIDE SEQUENCE [LARGE SCALE GENOMIC DNA]</scope>
    <source>
        <strain evidence="2 3">BCC51</strain>
    </source>
</reference>
<dbReference type="Proteomes" id="UP000282617">
    <property type="component" value="Unassembled WGS sequence"/>
</dbReference>
<feature type="domain" description="DUF6630" evidence="1">
    <location>
        <begin position="11"/>
        <end position="166"/>
    </location>
</feature>
<dbReference type="OrthoDB" id="5107934at2"/>
<dbReference type="InterPro" id="IPR046582">
    <property type="entry name" value="DUF6630"/>
</dbReference>
<name>A0A0F2CTK5_STRCR</name>
<gene>
    <name evidence="2" type="ORF">D8872_08005</name>
</gene>
<evidence type="ECO:0000259" key="1">
    <source>
        <dbReference type="Pfam" id="PF20335"/>
    </source>
</evidence>
<organism evidence="2 3">
    <name type="scientific">Streptococcus cristatus</name>
    <dbReference type="NCBI Taxonomy" id="45634"/>
    <lineage>
        <taxon>Bacteria</taxon>
        <taxon>Bacillati</taxon>
        <taxon>Bacillota</taxon>
        <taxon>Bacilli</taxon>
        <taxon>Lactobacillales</taxon>
        <taxon>Streptococcaceae</taxon>
        <taxon>Streptococcus</taxon>
    </lineage>
</organism>
<protein>
    <recommendedName>
        <fullName evidence="1">DUF6630 domain-containing protein</fullName>
    </recommendedName>
</protein>
<dbReference type="Pfam" id="PF20335">
    <property type="entry name" value="DUF6630"/>
    <property type="match status" value="1"/>
</dbReference>
<accession>A0A0F2CTK5</accession>
<evidence type="ECO:0000313" key="2">
    <source>
        <dbReference type="EMBL" id="RSI42515.1"/>
    </source>
</evidence>